<dbReference type="InterPro" id="IPR000210">
    <property type="entry name" value="BTB/POZ_dom"/>
</dbReference>
<dbReference type="Gene3D" id="3.30.710.10">
    <property type="entry name" value="Potassium Channel Kv1.1, Chain A"/>
    <property type="match status" value="1"/>
</dbReference>
<dbReference type="SUPFAM" id="SSF54695">
    <property type="entry name" value="POZ domain"/>
    <property type="match status" value="1"/>
</dbReference>
<dbReference type="PROSITE" id="PS50097">
    <property type="entry name" value="BTB"/>
    <property type="match status" value="1"/>
</dbReference>
<sequence length="222" mass="25641">MNINPTAFDPPRICNGVRLGRSQGGQNVLSHVYQNPKYSDVTVYVGTEQKPFFLHRAIVAQNSQYFDDIFDSNIDAKHVYLPDIRLEIFVEIASWLYNQEYRLRTHQPSDIRETVGLYQSANILGISGLKKTILNQMSQILHRDIELRYSKPFEDDYFLLMEEFCTHSQASEEQSLTKCVGLFLQVLRLEPSEALEIYQEEEDSETIVGILKKLCESPQEAQ</sequence>
<dbReference type="Proteomes" id="UP001370758">
    <property type="component" value="Unassembled WGS sequence"/>
</dbReference>
<comment type="caution">
    <text evidence="2">The sequence shown here is derived from an EMBL/GenBank/DDBJ whole genome shotgun (WGS) entry which is preliminary data.</text>
</comment>
<name>A0AAV9WRN5_9PEZI</name>
<feature type="domain" description="BTB" evidence="1">
    <location>
        <begin position="39"/>
        <end position="105"/>
    </location>
</feature>
<dbReference type="EMBL" id="JAVHJL010000001">
    <property type="protein sequence ID" value="KAK6512589.1"/>
    <property type="molecule type" value="Genomic_DNA"/>
</dbReference>
<dbReference type="Pfam" id="PF00651">
    <property type="entry name" value="BTB"/>
    <property type="match status" value="1"/>
</dbReference>
<gene>
    <name evidence="2" type="ORF">TWF481_001473</name>
</gene>
<accession>A0AAV9WRN5</accession>
<dbReference type="PANTHER" id="PTHR47843">
    <property type="entry name" value="BTB DOMAIN-CONTAINING PROTEIN-RELATED"/>
    <property type="match status" value="1"/>
</dbReference>
<keyword evidence="3" id="KW-1185">Reference proteome</keyword>
<protein>
    <recommendedName>
        <fullName evidence="1">BTB domain-containing protein</fullName>
    </recommendedName>
</protein>
<evidence type="ECO:0000313" key="2">
    <source>
        <dbReference type="EMBL" id="KAK6512589.1"/>
    </source>
</evidence>
<proteinExistence type="predicted"/>
<dbReference type="AlphaFoldDB" id="A0AAV9WRN5"/>
<reference evidence="2 3" key="1">
    <citation type="submission" date="2023-08" db="EMBL/GenBank/DDBJ databases">
        <authorList>
            <person name="Palmer J.M."/>
        </authorList>
    </citation>
    <scope>NUCLEOTIDE SEQUENCE [LARGE SCALE GENOMIC DNA]</scope>
    <source>
        <strain evidence="2 3">TWF481</strain>
    </source>
</reference>
<dbReference type="InterPro" id="IPR011333">
    <property type="entry name" value="SKP1/BTB/POZ_sf"/>
</dbReference>
<organism evidence="2 3">
    <name type="scientific">Arthrobotrys musiformis</name>
    <dbReference type="NCBI Taxonomy" id="47236"/>
    <lineage>
        <taxon>Eukaryota</taxon>
        <taxon>Fungi</taxon>
        <taxon>Dikarya</taxon>
        <taxon>Ascomycota</taxon>
        <taxon>Pezizomycotina</taxon>
        <taxon>Orbiliomycetes</taxon>
        <taxon>Orbiliales</taxon>
        <taxon>Orbiliaceae</taxon>
        <taxon>Arthrobotrys</taxon>
    </lineage>
</organism>
<evidence type="ECO:0000313" key="3">
    <source>
        <dbReference type="Proteomes" id="UP001370758"/>
    </source>
</evidence>
<dbReference type="SMART" id="SM00225">
    <property type="entry name" value="BTB"/>
    <property type="match status" value="1"/>
</dbReference>
<evidence type="ECO:0000259" key="1">
    <source>
        <dbReference type="PROSITE" id="PS50097"/>
    </source>
</evidence>